<dbReference type="RefSeq" id="WP_305023178.1">
    <property type="nucleotide sequence ID" value="NZ_JAUQTB010000002.1"/>
</dbReference>
<reference evidence="2 3" key="1">
    <citation type="submission" date="2023-07" db="EMBL/GenBank/DDBJ databases">
        <title>Paenibacillus sp. JX-17 nov. isolated from soil.</title>
        <authorList>
            <person name="Wan Y."/>
            <person name="Liu B."/>
        </authorList>
    </citation>
    <scope>NUCLEOTIDE SEQUENCE [LARGE SCALE GENOMIC DNA]</scope>
    <source>
        <strain evidence="2 3">JX-17</strain>
    </source>
</reference>
<dbReference type="Pfam" id="PF13798">
    <property type="entry name" value="PCYCGC"/>
    <property type="match status" value="1"/>
</dbReference>
<feature type="signal peptide" evidence="1">
    <location>
        <begin position="1"/>
        <end position="21"/>
    </location>
</feature>
<dbReference type="PROSITE" id="PS51257">
    <property type="entry name" value="PROKAR_LIPOPROTEIN"/>
    <property type="match status" value="1"/>
</dbReference>
<evidence type="ECO:0000313" key="3">
    <source>
        <dbReference type="Proteomes" id="UP001240171"/>
    </source>
</evidence>
<protein>
    <submittedName>
        <fullName evidence="2">PCYCGC motif-containing (Lipo)protein</fullName>
    </submittedName>
</protein>
<dbReference type="Proteomes" id="UP001240171">
    <property type="component" value="Unassembled WGS sequence"/>
</dbReference>
<feature type="chain" id="PRO_5045841964" evidence="1">
    <location>
        <begin position="22"/>
        <end position="172"/>
    </location>
</feature>
<sequence>MKRRTYGFMITGVLAASLALAACSQGGGDVSKTAALSQDHYGMHGKDSEQYETTASAAQMPAFLAHYTDRTQASYKTVDSLKEVLKYINCYCGCMDYEDHAHDSLYRCFVAENTNGEIKWTDHGAQCGICLEELNEVNQLHAEGKSVQEIQKAIDAKFKGEGKKSSSEVHPI</sequence>
<dbReference type="InterPro" id="IPR025673">
    <property type="entry name" value="PCYCGC"/>
</dbReference>
<proteinExistence type="predicted"/>
<gene>
    <name evidence="2" type="ORF">Q5741_06110</name>
</gene>
<name>A0ABT9C9S3_9BACL</name>
<accession>A0ABT9C9S3</accession>
<evidence type="ECO:0000313" key="2">
    <source>
        <dbReference type="EMBL" id="MDO7905992.1"/>
    </source>
</evidence>
<evidence type="ECO:0000256" key="1">
    <source>
        <dbReference type="SAM" id="SignalP"/>
    </source>
</evidence>
<organism evidence="2 3">
    <name type="scientific">Paenibacillus lacisoli</name>
    <dbReference type="NCBI Taxonomy" id="3064525"/>
    <lineage>
        <taxon>Bacteria</taxon>
        <taxon>Bacillati</taxon>
        <taxon>Bacillota</taxon>
        <taxon>Bacilli</taxon>
        <taxon>Bacillales</taxon>
        <taxon>Paenibacillaceae</taxon>
        <taxon>Paenibacillus</taxon>
    </lineage>
</organism>
<dbReference type="EMBL" id="JAUQTB010000002">
    <property type="protein sequence ID" value="MDO7905992.1"/>
    <property type="molecule type" value="Genomic_DNA"/>
</dbReference>
<keyword evidence="3" id="KW-1185">Reference proteome</keyword>
<keyword evidence="1" id="KW-0732">Signal</keyword>
<comment type="caution">
    <text evidence="2">The sequence shown here is derived from an EMBL/GenBank/DDBJ whole genome shotgun (WGS) entry which is preliminary data.</text>
</comment>